<accession>A0A5S4GZ46</accession>
<reference evidence="10 11" key="1">
    <citation type="submission" date="2019-05" db="EMBL/GenBank/DDBJ databases">
        <title>Draft genome sequence of Actinomadura geliboluensis A8036.</title>
        <authorList>
            <person name="Saricaoglu S."/>
            <person name="Isik K."/>
        </authorList>
    </citation>
    <scope>NUCLEOTIDE SEQUENCE [LARGE SCALE GENOMIC DNA]</scope>
    <source>
        <strain evidence="10 11">A8036</strain>
    </source>
</reference>
<dbReference type="InterPro" id="IPR046373">
    <property type="entry name" value="Acyl-CoA_Oxase/DH_mid-dom_sf"/>
</dbReference>
<keyword evidence="3 6" id="KW-0285">Flavoprotein</keyword>
<dbReference type="InterPro" id="IPR006091">
    <property type="entry name" value="Acyl-CoA_Oxase/DH_mid-dom"/>
</dbReference>
<dbReference type="SUPFAM" id="SSF56645">
    <property type="entry name" value="Acyl-CoA dehydrogenase NM domain-like"/>
    <property type="match status" value="1"/>
</dbReference>
<evidence type="ECO:0000259" key="9">
    <source>
        <dbReference type="Pfam" id="PF02771"/>
    </source>
</evidence>
<dbReference type="PANTHER" id="PTHR43884">
    <property type="entry name" value="ACYL-COA DEHYDROGENASE"/>
    <property type="match status" value="1"/>
</dbReference>
<feature type="domain" description="Acyl-CoA dehydrogenase/oxidase C-terminal" evidence="7">
    <location>
        <begin position="231"/>
        <end position="380"/>
    </location>
</feature>
<dbReference type="InterPro" id="IPR037069">
    <property type="entry name" value="AcylCoA_DH/ox_N_sf"/>
</dbReference>
<dbReference type="Pfam" id="PF02771">
    <property type="entry name" value="Acyl-CoA_dh_N"/>
    <property type="match status" value="1"/>
</dbReference>
<evidence type="ECO:0000313" key="10">
    <source>
        <dbReference type="EMBL" id="TMR38177.1"/>
    </source>
</evidence>
<proteinExistence type="inferred from homology"/>
<comment type="caution">
    <text evidence="10">The sequence shown here is derived from an EMBL/GenBank/DDBJ whole genome shotgun (WGS) entry which is preliminary data.</text>
</comment>
<evidence type="ECO:0000259" key="8">
    <source>
        <dbReference type="Pfam" id="PF02770"/>
    </source>
</evidence>
<evidence type="ECO:0000256" key="6">
    <source>
        <dbReference type="RuleBase" id="RU362125"/>
    </source>
</evidence>
<dbReference type="GO" id="GO:0003995">
    <property type="term" value="F:acyl-CoA dehydrogenase activity"/>
    <property type="evidence" value="ECO:0007669"/>
    <property type="project" value="TreeGrafter"/>
</dbReference>
<evidence type="ECO:0000256" key="2">
    <source>
        <dbReference type="ARBA" id="ARBA00009347"/>
    </source>
</evidence>
<dbReference type="Proteomes" id="UP000305238">
    <property type="component" value="Unassembled WGS sequence"/>
</dbReference>
<dbReference type="GO" id="GO:0050660">
    <property type="term" value="F:flavin adenine dinucleotide binding"/>
    <property type="evidence" value="ECO:0007669"/>
    <property type="project" value="InterPro"/>
</dbReference>
<dbReference type="Gene3D" id="2.40.110.10">
    <property type="entry name" value="Butyryl-CoA Dehydrogenase, subunit A, domain 2"/>
    <property type="match status" value="1"/>
</dbReference>
<dbReference type="Gene3D" id="1.20.140.10">
    <property type="entry name" value="Butyryl-CoA Dehydrogenase, subunit A, domain 3"/>
    <property type="match status" value="1"/>
</dbReference>
<dbReference type="FunFam" id="1.10.540.10:FF:000002">
    <property type="entry name" value="Acyl-CoA dehydrogenase FadE19"/>
    <property type="match status" value="1"/>
</dbReference>
<dbReference type="InterPro" id="IPR013786">
    <property type="entry name" value="AcylCoA_DH/ox_N"/>
</dbReference>
<evidence type="ECO:0000256" key="5">
    <source>
        <dbReference type="ARBA" id="ARBA00023002"/>
    </source>
</evidence>
<dbReference type="RefSeq" id="WP_138637433.1">
    <property type="nucleotide sequence ID" value="NZ_VCKZ01000110.1"/>
</dbReference>
<dbReference type="InterPro" id="IPR009075">
    <property type="entry name" value="AcylCo_DH/oxidase_C"/>
</dbReference>
<dbReference type="Pfam" id="PF02770">
    <property type="entry name" value="Acyl-CoA_dh_M"/>
    <property type="match status" value="1"/>
</dbReference>
<feature type="domain" description="Acyl-CoA oxidase/dehydrogenase middle" evidence="8">
    <location>
        <begin position="123"/>
        <end position="219"/>
    </location>
</feature>
<dbReference type="OrthoDB" id="5241155at2"/>
<feature type="domain" description="Acyl-CoA dehydrogenase/oxidase N-terminal" evidence="9">
    <location>
        <begin position="7"/>
        <end position="118"/>
    </location>
</feature>
<dbReference type="AlphaFoldDB" id="A0A5S4GZ46"/>
<evidence type="ECO:0000313" key="11">
    <source>
        <dbReference type="Proteomes" id="UP000305238"/>
    </source>
</evidence>
<evidence type="ECO:0000259" key="7">
    <source>
        <dbReference type="Pfam" id="PF00441"/>
    </source>
</evidence>
<dbReference type="Gene3D" id="1.10.540.10">
    <property type="entry name" value="Acyl-CoA dehydrogenase/oxidase, N-terminal domain"/>
    <property type="match status" value="1"/>
</dbReference>
<dbReference type="PANTHER" id="PTHR43884:SF12">
    <property type="entry name" value="ISOVALERYL-COA DEHYDROGENASE, MITOCHONDRIAL-RELATED"/>
    <property type="match status" value="1"/>
</dbReference>
<keyword evidence="11" id="KW-1185">Reference proteome</keyword>
<evidence type="ECO:0000256" key="3">
    <source>
        <dbReference type="ARBA" id="ARBA00022630"/>
    </source>
</evidence>
<name>A0A5S4GZ46_9ACTN</name>
<dbReference type="SUPFAM" id="SSF47203">
    <property type="entry name" value="Acyl-CoA dehydrogenase C-terminal domain-like"/>
    <property type="match status" value="1"/>
</dbReference>
<sequence length="414" mass="44362">MVSVFVTDQHQQLREAIRAFALAKVAPRVAEMESSAAVDTALPDLIAQRGWIGVTIPRQYGGMGAGHLAKTILIEELSRVSGAAGAIAQASQLGVAKILHFGTEQQKQQWLAPIAAGKCLPTIATTEEDSGGHVLGMRATARRGGDHYILNGRKQYVGNSHVGHVHGVIARTGDADTRPSKSLSAFLVRADLPGVRLVPHQPAMGLCGFSFGDIVFEDVRVPVGDRLGEEGDGLDVAYSSSVLYGRPNLTAVSLGIHQAIVDATVEFVSTRRRYDAPLANLPSIKHKLGLMQHRLLTARVAAYHAVHLLDHGQPCDRELMSAKYGNVEAAMDSARTAMEIHAAAGLRTDHEAQRYYRDTACIYAPAGTGDIQLLRLAETALGISRGPQWSVRFAHLTALHPPSAPTETTRKPAA</sequence>
<keyword evidence="5 6" id="KW-0560">Oxidoreductase</keyword>
<keyword evidence="4 6" id="KW-0274">FAD</keyword>
<organism evidence="10 11">
    <name type="scientific">Actinomadura geliboluensis</name>
    <dbReference type="NCBI Taxonomy" id="882440"/>
    <lineage>
        <taxon>Bacteria</taxon>
        <taxon>Bacillati</taxon>
        <taxon>Actinomycetota</taxon>
        <taxon>Actinomycetes</taxon>
        <taxon>Streptosporangiales</taxon>
        <taxon>Thermomonosporaceae</taxon>
        <taxon>Actinomadura</taxon>
    </lineage>
</organism>
<evidence type="ECO:0000256" key="1">
    <source>
        <dbReference type="ARBA" id="ARBA00001974"/>
    </source>
</evidence>
<comment type="similarity">
    <text evidence="2 6">Belongs to the acyl-CoA dehydrogenase family.</text>
</comment>
<gene>
    <name evidence="10" type="ORF">ETD96_16960</name>
</gene>
<dbReference type="InterPro" id="IPR036250">
    <property type="entry name" value="AcylCo_DH-like_C"/>
</dbReference>
<dbReference type="Pfam" id="PF00441">
    <property type="entry name" value="Acyl-CoA_dh_1"/>
    <property type="match status" value="1"/>
</dbReference>
<dbReference type="InterPro" id="IPR009100">
    <property type="entry name" value="AcylCoA_DH/oxidase_NM_dom_sf"/>
</dbReference>
<dbReference type="EMBL" id="VCKZ01000110">
    <property type="protein sequence ID" value="TMR38177.1"/>
    <property type="molecule type" value="Genomic_DNA"/>
</dbReference>
<evidence type="ECO:0000256" key="4">
    <source>
        <dbReference type="ARBA" id="ARBA00022827"/>
    </source>
</evidence>
<comment type="cofactor">
    <cofactor evidence="1 6">
        <name>FAD</name>
        <dbReference type="ChEBI" id="CHEBI:57692"/>
    </cofactor>
</comment>
<protein>
    <submittedName>
        <fullName evidence="10">Acyl-CoA dehydrogenase</fullName>
    </submittedName>
</protein>